<accession>A0A7W7N179</accession>
<comment type="caution">
    <text evidence="3">The sequence shown here is derived from an EMBL/GenBank/DDBJ whole genome shotgun (WGS) entry which is preliminary data.</text>
</comment>
<reference evidence="2" key="3">
    <citation type="submission" date="2023-12" db="EMBL/GenBank/DDBJ databases">
        <authorList>
            <person name="Sun Q."/>
            <person name="Inoue M."/>
        </authorList>
    </citation>
    <scope>NUCLEOTIDE SEQUENCE</scope>
    <source>
        <strain evidence="2">JCM 10667</strain>
    </source>
</reference>
<sequence length="104" mass="11217">MRDHDRRRMPLADLIDECLSGAECLFDPDLHEGPADTIELPAERDARETVAKEVCASCPVLDECQTYTACTAPKTGVWAATTPTERTSLHTMSDGSPLGGRAVA</sequence>
<dbReference type="Proteomes" id="UP000549343">
    <property type="component" value="Unassembled WGS sequence"/>
</dbReference>
<dbReference type="Pfam" id="PF02467">
    <property type="entry name" value="Whib"/>
    <property type="match status" value="1"/>
</dbReference>
<evidence type="ECO:0000313" key="2">
    <source>
        <dbReference type="EMBL" id="GAA0594784.1"/>
    </source>
</evidence>
<organism evidence="3 4">
    <name type="scientific">Actinomadura livida</name>
    <dbReference type="NCBI Taxonomy" id="79909"/>
    <lineage>
        <taxon>Bacteria</taxon>
        <taxon>Bacillati</taxon>
        <taxon>Actinomycetota</taxon>
        <taxon>Actinomycetes</taxon>
        <taxon>Streptosporangiales</taxon>
        <taxon>Thermomonosporaceae</taxon>
        <taxon>Actinomadura</taxon>
    </lineage>
</organism>
<dbReference type="EMBL" id="BAAAHD010000080">
    <property type="protein sequence ID" value="GAA0594784.1"/>
    <property type="molecule type" value="Genomic_DNA"/>
</dbReference>
<evidence type="ECO:0000313" key="3">
    <source>
        <dbReference type="EMBL" id="MBB4777682.1"/>
    </source>
</evidence>
<dbReference type="Proteomes" id="UP001501427">
    <property type="component" value="Unassembled WGS sequence"/>
</dbReference>
<evidence type="ECO:0000259" key="1">
    <source>
        <dbReference type="PROSITE" id="PS51674"/>
    </source>
</evidence>
<proteinExistence type="predicted"/>
<dbReference type="EMBL" id="JACHMV010000001">
    <property type="protein sequence ID" value="MBB4777682.1"/>
    <property type="molecule type" value="Genomic_DNA"/>
</dbReference>
<dbReference type="RefSeq" id="WP_184888293.1">
    <property type="nucleotide sequence ID" value="NZ_BAAAHD010000080.1"/>
</dbReference>
<dbReference type="AlphaFoldDB" id="A0A7W7N179"/>
<reference evidence="3 4" key="2">
    <citation type="submission" date="2020-08" db="EMBL/GenBank/DDBJ databases">
        <title>Sequencing the genomes of 1000 actinobacteria strains.</title>
        <authorList>
            <person name="Klenk H.-P."/>
        </authorList>
    </citation>
    <scope>NUCLEOTIDE SEQUENCE [LARGE SCALE GENOMIC DNA]</scope>
    <source>
        <strain evidence="3 4">DSM 44772</strain>
    </source>
</reference>
<name>A0A7W7N179_9ACTN</name>
<keyword evidence="5" id="KW-1185">Reference proteome</keyword>
<feature type="domain" description="4Fe-4S Wbl-type" evidence="1">
    <location>
        <begin position="17"/>
        <end position="88"/>
    </location>
</feature>
<evidence type="ECO:0000313" key="5">
    <source>
        <dbReference type="Proteomes" id="UP001501427"/>
    </source>
</evidence>
<gene>
    <name evidence="3" type="ORF">F4557_006100</name>
    <name evidence="2" type="ORF">GCM10009546_66250</name>
</gene>
<protein>
    <recommendedName>
        <fullName evidence="1">4Fe-4S Wbl-type domain-containing protein</fullName>
    </recommendedName>
</protein>
<dbReference type="InterPro" id="IPR034768">
    <property type="entry name" value="4FE4S_WBL"/>
</dbReference>
<evidence type="ECO:0000313" key="4">
    <source>
        <dbReference type="Proteomes" id="UP000549343"/>
    </source>
</evidence>
<reference evidence="2 5" key="1">
    <citation type="journal article" date="2019" name="Int. J. Syst. Evol. Microbiol.">
        <title>The Global Catalogue of Microorganisms (GCM) 10K type strain sequencing project: providing services to taxonomists for standard genome sequencing and annotation.</title>
        <authorList>
            <consortium name="The Broad Institute Genomics Platform"/>
            <consortium name="The Broad Institute Genome Sequencing Center for Infectious Disease"/>
            <person name="Wu L."/>
            <person name="Ma J."/>
        </authorList>
    </citation>
    <scope>NUCLEOTIDE SEQUENCE [LARGE SCALE GENOMIC DNA]</scope>
    <source>
        <strain evidence="2 5">JCM 10667</strain>
    </source>
</reference>
<dbReference type="PROSITE" id="PS51674">
    <property type="entry name" value="4FE4S_WBL"/>
    <property type="match status" value="1"/>
</dbReference>